<accession>A0A553G3K5</accession>
<protein>
    <submittedName>
        <fullName evidence="1">Uncharacterized protein</fullName>
    </submittedName>
</protein>
<name>A0A553G3K5_9CORY</name>
<reference evidence="1 2" key="1">
    <citation type="submission" date="2019-07" db="EMBL/GenBank/DDBJ databases">
        <title>Draft genome of C. aurimucosum strain 2274.</title>
        <authorList>
            <person name="Pacheco L.G.C."/>
            <person name="Aguiar E.R.G.R."/>
            <person name="Santos C.S."/>
            <person name="Rocha D.J.P.G."/>
            <person name="Sant'Anna L.O."/>
            <person name="Mattos-Guaraldi A.L."/>
            <person name="Santos L.S."/>
        </authorList>
    </citation>
    <scope>NUCLEOTIDE SEQUENCE [LARGE SCALE GENOMIC DNA]</scope>
    <source>
        <strain evidence="1 2">2274</strain>
    </source>
</reference>
<evidence type="ECO:0000313" key="2">
    <source>
        <dbReference type="Proteomes" id="UP000320443"/>
    </source>
</evidence>
<keyword evidence="2" id="KW-1185">Reference proteome</keyword>
<dbReference type="Proteomes" id="UP000320443">
    <property type="component" value="Unassembled WGS sequence"/>
</dbReference>
<proteinExistence type="predicted"/>
<comment type="caution">
    <text evidence="1">The sequence shown here is derived from an EMBL/GenBank/DDBJ whole genome shotgun (WGS) entry which is preliminary data.</text>
</comment>
<organism evidence="1 2">
    <name type="scientific">Corynebacterium hiratae</name>
    <dbReference type="NCBI Taxonomy" id="3139423"/>
    <lineage>
        <taxon>Bacteria</taxon>
        <taxon>Bacillati</taxon>
        <taxon>Actinomycetota</taxon>
        <taxon>Actinomycetes</taxon>
        <taxon>Mycobacteriales</taxon>
        <taxon>Corynebacteriaceae</taxon>
        <taxon>Corynebacterium</taxon>
    </lineage>
</organism>
<gene>
    <name evidence="1" type="ORF">FNY97_01795</name>
</gene>
<dbReference type="AlphaFoldDB" id="A0A553G3K5"/>
<sequence length="210" mass="22326">MQNLMVMPASPALAEELSPSDDASRALLSAACELTRDAARVNGRAPLKVDIVGSRDARWRTEHTGSLRAWGAPQVDVGGGNYLPEIMARYVLTSALGAESSHHAFTVEDSRASLGEVRSGRFTIVCVDGSAGLTERAPLALVEGARDTHLWCESVLAGAEEDCDEELLHSTGVLETALWAQLAGVHPHHAELRAADSTLGVGRYVAGWQC</sequence>
<dbReference type="EMBL" id="VKDK01000002">
    <property type="protein sequence ID" value="TRX64079.1"/>
    <property type="molecule type" value="Genomic_DNA"/>
</dbReference>
<evidence type="ECO:0000313" key="1">
    <source>
        <dbReference type="EMBL" id="TRX64079.1"/>
    </source>
</evidence>
<dbReference type="RefSeq" id="WP_144012955.1">
    <property type="nucleotide sequence ID" value="NZ_VKDK01000002.1"/>
</dbReference>